<dbReference type="GO" id="GO:0008757">
    <property type="term" value="F:S-adenosylmethionine-dependent methyltransferase activity"/>
    <property type="evidence" value="ECO:0007669"/>
    <property type="project" value="InterPro"/>
</dbReference>
<evidence type="ECO:0000313" key="3">
    <source>
        <dbReference type="EMBL" id="GII28185.1"/>
    </source>
</evidence>
<dbReference type="RefSeq" id="WP_203952248.1">
    <property type="nucleotide sequence ID" value="NZ_BOOO01000008.1"/>
</dbReference>
<dbReference type="InterPro" id="IPR052356">
    <property type="entry name" value="Thiol_S-MT"/>
</dbReference>
<accession>A0A8J3TVY4</accession>
<sequence>MNAGRTTGPDTDHGPAGAREPIGDMAAYTRRKHRLLGSLTGTVLEVGAGRGANFGLLPAGVAWIGLEPDRRQHGRLTRAAAAHGRRPTILDAPAEAIPLPDGSVDAVLSTVVLCSVADPGRVLAEIRRVLRRPGRFLFFEHVAAPAGTWARRSQRLWSGLSRLSGDGCDPCRETWKTIGRAGWEGVDLRWFSSGRRLAVHGPYIAGQAFIR</sequence>
<dbReference type="InterPro" id="IPR013216">
    <property type="entry name" value="Methyltransf_11"/>
</dbReference>
<dbReference type="InterPro" id="IPR029063">
    <property type="entry name" value="SAM-dependent_MTases_sf"/>
</dbReference>
<dbReference type="EMBL" id="BOOO01000008">
    <property type="protein sequence ID" value="GII28185.1"/>
    <property type="molecule type" value="Genomic_DNA"/>
</dbReference>
<reference evidence="3 4" key="1">
    <citation type="submission" date="2021-01" db="EMBL/GenBank/DDBJ databases">
        <title>Whole genome shotgun sequence of Planotetraspora mira NBRC 15435.</title>
        <authorList>
            <person name="Komaki H."/>
            <person name="Tamura T."/>
        </authorList>
    </citation>
    <scope>NUCLEOTIDE SEQUENCE [LARGE SCALE GENOMIC DNA]</scope>
    <source>
        <strain evidence="3 4">NBRC 15435</strain>
    </source>
</reference>
<dbReference type="PANTHER" id="PTHR45036">
    <property type="entry name" value="METHYLTRANSFERASE LIKE 7B"/>
    <property type="match status" value="1"/>
</dbReference>
<dbReference type="CDD" id="cd02440">
    <property type="entry name" value="AdoMet_MTases"/>
    <property type="match status" value="1"/>
</dbReference>
<gene>
    <name evidence="3" type="ORF">Pmi06nite_16270</name>
</gene>
<proteinExistence type="predicted"/>
<evidence type="ECO:0000313" key="4">
    <source>
        <dbReference type="Proteomes" id="UP000650628"/>
    </source>
</evidence>
<dbReference type="PANTHER" id="PTHR45036:SF1">
    <property type="entry name" value="METHYLTRANSFERASE LIKE 7A"/>
    <property type="match status" value="1"/>
</dbReference>
<keyword evidence="4" id="KW-1185">Reference proteome</keyword>
<comment type="caution">
    <text evidence="3">The sequence shown here is derived from an EMBL/GenBank/DDBJ whole genome shotgun (WGS) entry which is preliminary data.</text>
</comment>
<dbReference type="Gene3D" id="3.40.50.150">
    <property type="entry name" value="Vaccinia Virus protein VP39"/>
    <property type="match status" value="1"/>
</dbReference>
<organism evidence="3 4">
    <name type="scientific">Planotetraspora mira</name>
    <dbReference type="NCBI Taxonomy" id="58121"/>
    <lineage>
        <taxon>Bacteria</taxon>
        <taxon>Bacillati</taxon>
        <taxon>Actinomycetota</taxon>
        <taxon>Actinomycetes</taxon>
        <taxon>Streptosporangiales</taxon>
        <taxon>Streptosporangiaceae</taxon>
        <taxon>Planotetraspora</taxon>
    </lineage>
</organism>
<dbReference type="SUPFAM" id="SSF53335">
    <property type="entry name" value="S-adenosyl-L-methionine-dependent methyltransferases"/>
    <property type="match status" value="1"/>
</dbReference>
<protein>
    <recommendedName>
        <fullName evidence="2">Methyltransferase type 11 domain-containing protein</fullName>
    </recommendedName>
</protein>
<dbReference type="Pfam" id="PF08241">
    <property type="entry name" value="Methyltransf_11"/>
    <property type="match status" value="1"/>
</dbReference>
<dbReference type="Proteomes" id="UP000650628">
    <property type="component" value="Unassembled WGS sequence"/>
</dbReference>
<dbReference type="AlphaFoldDB" id="A0A8J3TVY4"/>
<feature type="region of interest" description="Disordered" evidence="1">
    <location>
        <begin position="1"/>
        <end position="22"/>
    </location>
</feature>
<feature type="domain" description="Methyltransferase type 11" evidence="2">
    <location>
        <begin position="44"/>
        <end position="138"/>
    </location>
</feature>
<evidence type="ECO:0000256" key="1">
    <source>
        <dbReference type="SAM" id="MobiDB-lite"/>
    </source>
</evidence>
<evidence type="ECO:0000259" key="2">
    <source>
        <dbReference type="Pfam" id="PF08241"/>
    </source>
</evidence>
<name>A0A8J3TVY4_9ACTN</name>